<dbReference type="SMART" id="SM00418">
    <property type="entry name" value="HTH_ARSR"/>
    <property type="match status" value="1"/>
</dbReference>
<dbReference type="Proteomes" id="UP000218606">
    <property type="component" value="Plasmid pP13_e"/>
</dbReference>
<dbReference type="GO" id="GO:0003700">
    <property type="term" value="F:DNA-binding transcription factor activity"/>
    <property type="evidence" value="ECO:0007669"/>
    <property type="project" value="InterPro"/>
</dbReference>
<dbReference type="InterPro" id="IPR011991">
    <property type="entry name" value="ArsR-like_HTH"/>
</dbReference>
<dbReference type="PANTHER" id="PTHR38600:SF2">
    <property type="entry name" value="SLL0088 PROTEIN"/>
    <property type="match status" value="1"/>
</dbReference>
<feature type="region of interest" description="Disordered" evidence="1">
    <location>
        <begin position="1"/>
        <end position="24"/>
    </location>
</feature>
<feature type="domain" description="HTH arsR-type" evidence="2">
    <location>
        <begin position="19"/>
        <end position="113"/>
    </location>
</feature>
<dbReference type="Pfam" id="PF01022">
    <property type="entry name" value="HTH_5"/>
    <property type="match status" value="1"/>
</dbReference>
<proteinExistence type="predicted"/>
<sequence>MAQAPPHTSAIQPPDQPPDQPQEQLAEQMAFRALADPTRRQILRLLAQDSLTIAEVAENFQMTRAAVKKHLTILDEGNLISVRTEGRARLNRLNADGLRQVFDWFGFFDAFWDDRLATLKSEIEKDIQ</sequence>
<dbReference type="PANTHER" id="PTHR38600">
    <property type="entry name" value="TRANSCRIPTIONAL REGULATORY PROTEIN"/>
    <property type="match status" value="1"/>
</dbReference>
<geneLocation type="plasmid" evidence="4">
    <name>pp13_e</name>
</geneLocation>
<dbReference type="Gene3D" id="1.10.10.10">
    <property type="entry name" value="Winged helix-like DNA-binding domain superfamily/Winged helix DNA-binding domain"/>
    <property type="match status" value="1"/>
</dbReference>
<dbReference type="InterPro" id="IPR001845">
    <property type="entry name" value="HTH_ArsR_DNA-bd_dom"/>
</dbReference>
<evidence type="ECO:0000313" key="3">
    <source>
        <dbReference type="EMBL" id="ATG45907.1"/>
    </source>
</evidence>
<gene>
    <name evidence="3" type="ORF">PhaeoP13_04025</name>
</gene>
<dbReference type="InterPro" id="IPR036390">
    <property type="entry name" value="WH_DNA-bd_sf"/>
</dbReference>
<dbReference type="AlphaFoldDB" id="A0AAN1GVH9"/>
<name>A0AAN1GVH9_9RHOB</name>
<dbReference type="PRINTS" id="PR00778">
    <property type="entry name" value="HTHARSR"/>
</dbReference>
<dbReference type="SUPFAM" id="SSF46785">
    <property type="entry name" value="Winged helix' DNA-binding domain"/>
    <property type="match status" value="1"/>
</dbReference>
<accession>A0AAN1GVH9</accession>
<evidence type="ECO:0000259" key="2">
    <source>
        <dbReference type="PROSITE" id="PS50987"/>
    </source>
</evidence>
<organism evidence="3 4">
    <name type="scientific">Phaeobacter piscinae</name>
    <dbReference type="NCBI Taxonomy" id="1580596"/>
    <lineage>
        <taxon>Bacteria</taxon>
        <taxon>Pseudomonadati</taxon>
        <taxon>Pseudomonadota</taxon>
        <taxon>Alphaproteobacteria</taxon>
        <taxon>Rhodobacterales</taxon>
        <taxon>Roseobacteraceae</taxon>
        <taxon>Phaeobacter</taxon>
    </lineage>
</organism>
<dbReference type="CDD" id="cd00090">
    <property type="entry name" value="HTH_ARSR"/>
    <property type="match status" value="1"/>
</dbReference>
<dbReference type="PROSITE" id="PS50987">
    <property type="entry name" value="HTH_ARSR_2"/>
    <property type="match status" value="1"/>
</dbReference>
<dbReference type="InterPro" id="IPR036388">
    <property type="entry name" value="WH-like_DNA-bd_sf"/>
</dbReference>
<dbReference type="NCBIfam" id="NF033788">
    <property type="entry name" value="HTH_metalloreg"/>
    <property type="match status" value="1"/>
</dbReference>
<keyword evidence="3" id="KW-0614">Plasmid</keyword>
<protein>
    <submittedName>
        <fullName evidence="3">Transcriptional regulator, ArsR family</fullName>
    </submittedName>
</protein>
<dbReference type="RefSeq" id="WP_096873531.1">
    <property type="nucleotide sequence ID" value="NZ_CP010719.1"/>
</dbReference>
<evidence type="ECO:0000256" key="1">
    <source>
        <dbReference type="SAM" id="MobiDB-lite"/>
    </source>
</evidence>
<dbReference type="EMBL" id="CP010772">
    <property type="protein sequence ID" value="ATG45907.1"/>
    <property type="molecule type" value="Genomic_DNA"/>
</dbReference>
<evidence type="ECO:0000313" key="4">
    <source>
        <dbReference type="Proteomes" id="UP000218606"/>
    </source>
</evidence>
<reference evidence="3 4" key="1">
    <citation type="journal article" date="2017" name="Front. Microbiol.">
        <title>Phaeobacter piscinae sp. nov., a species of the Roseobacter group and potential aquaculture probiont.</title>
        <authorList>
            <person name="Sonnenschein E.C."/>
            <person name="Phippen C.B.W."/>
            <person name="Nielsen K.F."/>
            <person name="Mateiu R.V."/>
            <person name="Melchiorsen J."/>
            <person name="Gram L."/>
            <person name="Overmann J."/>
            <person name="Freese H.M."/>
        </authorList>
    </citation>
    <scope>NUCLEOTIDE SEQUENCE [LARGE SCALE GENOMIC DNA]</scope>
    <source>
        <strain evidence="3 4">P13</strain>
    </source>
</reference>